<evidence type="ECO:0000313" key="2">
    <source>
        <dbReference type="EMBL" id="TXD31918.1"/>
    </source>
</evidence>
<comment type="caution">
    <text evidence="2">The sequence shown here is derived from an EMBL/GenBank/DDBJ whole genome shotgun (WGS) entry which is preliminary data.</text>
</comment>
<proteinExistence type="predicted"/>
<feature type="non-terminal residue" evidence="2">
    <location>
        <position position="1"/>
    </location>
</feature>
<accession>A0A5C6X119</accession>
<evidence type="ECO:0000259" key="1">
    <source>
        <dbReference type="PROSITE" id="PS50879"/>
    </source>
</evidence>
<dbReference type="InterPro" id="IPR036397">
    <property type="entry name" value="RNaseH_sf"/>
</dbReference>
<dbReference type="Proteomes" id="UP000321412">
    <property type="component" value="Unassembled WGS sequence"/>
</dbReference>
<feature type="non-terminal residue" evidence="2">
    <location>
        <position position="168"/>
    </location>
</feature>
<dbReference type="InterPro" id="IPR012337">
    <property type="entry name" value="RNaseH-like_sf"/>
</dbReference>
<sequence>GFNCTNNMAEYEACALAVQATIASNVKLFKVYGDSTLVIHQLRGEWETRDPKLIPYKAYIKELAKTFDEISFHHVPREENQMADALATLASMFQLTPHGDLPYIEFRCRGKPAHCCQVEEERDGKPWYFDIKRYVESKEYPPKASDNDKRTLRRLATGFFVSGTILCK</sequence>
<dbReference type="PANTHER" id="PTHR48475">
    <property type="entry name" value="RIBONUCLEASE H"/>
    <property type="match status" value="1"/>
</dbReference>
<organism evidence="2 3">
    <name type="scientific">Lujinxingia vulgaris</name>
    <dbReference type="NCBI Taxonomy" id="2600176"/>
    <lineage>
        <taxon>Bacteria</taxon>
        <taxon>Deltaproteobacteria</taxon>
        <taxon>Bradymonadales</taxon>
        <taxon>Lujinxingiaceae</taxon>
        <taxon>Lujinxingia</taxon>
    </lineage>
</organism>
<dbReference type="Pfam" id="PF13456">
    <property type="entry name" value="RVT_3"/>
    <property type="match status" value="1"/>
</dbReference>
<dbReference type="AlphaFoldDB" id="A0A5C6X119"/>
<dbReference type="GO" id="GO:0003676">
    <property type="term" value="F:nucleic acid binding"/>
    <property type="evidence" value="ECO:0007669"/>
    <property type="project" value="InterPro"/>
</dbReference>
<dbReference type="GO" id="GO:0004523">
    <property type="term" value="F:RNA-DNA hybrid ribonuclease activity"/>
    <property type="evidence" value="ECO:0007669"/>
    <property type="project" value="InterPro"/>
</dbReference>
<dbReference type="SUPFAM" id="SSF53098">
    <property type="entry name" value="Ribonuclease H-like"/>
    <property type="match status" value="1"/>
</dbReference>
<dbReference type="EMBL" id="VOSM01000115">
    <property type="protein sequence ID" value="TXD31918.1"/>
    <property type="molecule type" value="Genomic_DNA"/>
</dbReference>
<dbReference type="OrthoDB" id="7845843at2"/>
<gene>
    <name evidence="2" type="ORF">FRC98_21150</name>
</gene>
<dbReference type="PANTHER" id="PTHR48475:SF1">
    <property type="entry name" value="RNASE H TYPE-1 DOMAIN-CONTAINING PROTEIN"/>
    <property type="match status" value="1"/>
</dbReference>
<reference evidence="2 3" key="1">
    <citation type="submission" date="2019-08" db="EMBL/GenBank/DDBJ databases">
        <title>Bradymonadales sp. TMQ4.</title>
        <authorList>
            <person name="Liang Q."/>
        </authorList>
    </citation>
    <scope>NUCLEOTIDE SEQUENCE [LARGE SCALE GENOMIC DNA]</scope>
    <source>
        <strain evidence="2 3">TMQ4</strain>
    </source>
</reference>
<feature type="domain" description="RNase H type-1" evidence="1">
    <location>
        <begin position="1"/>
        <end position="92"/>
    </location>
</feature>
<name>A0A5C6X119_9DELT</name>
<keyword evidence="3" id="KW-1185">Reference proteome</keyword>
<evidence type="ECO:0000313" key="3">
    <source>
        <dbReference type="Proteomes" id="UP000321412"/>
    </source>
</evidence>
<dbReference type="PROSITE" id="PS50879">
    <property type="entry name" value="RNASE_H_1"/>
    <property type="match status" value="1"/>
</dbReference>
<protein>
    <submittedName>
        <fullName evidence="2">Ribonuclease HI family protein</fullName>
    </submittedName>
</protein>
<dbReference type="InterPro" id="IPR002156">
    <property type="entry name" value="RNaseH_domain"/>
</dbReference>
<dbReference type="Gene3D" id="3.30.420.10">
    <property type="entry name" value="Ribonuclease H-like superfamily/Ribonuclease H"/>
    <property type="match status" value="1"/>
</dbReference>
<dbReference type="CDD" id="cd09279">
    <property type="entry name" value="RNase_HI_like"/>
    <property type="match status" value="1"/>
</dbReference>